<keyword evidence="2 3" id="KW-0175">Coiled coil</keyword>
<feature type="region of interest" description="Disordered" evidence="4">
    <location>
        <begin position="258"/>
        <end position="279"/>
    </location>
</feature>
<evidence type="ECO:0000313" key="5">
    <source>
        <dbReference type="EMBL" id="CAJ0601501.1"/>
    </source>
</evidence>
<comment type="caution">
    <text evidence="5">The sequence shown here is derived from an EMBL/GenBank/DDBJ whole genome shotgun (WGS) entry which is preliminary data.</text>
</comment>
<keyword evidence="6" id="KW-1185">Reference proteome</keyword>
<dbReference type="Proteomes" id="UP001176961">
    <property type="component" value="Unassembled WGS sequence"/>
</dbReference>
<organism evidence="5 6">
    <name type="scientific">Cylicocyclus nassatus</name>
    <name type="common">Nematode worm</name>
    <dbReference type="NCBI Taxonomy" id="53992"/>
    <lineage>
        <taxon>Eukaryota</taxon>
        <taxon>Metazoa</taxon>
        <taxon>Ecdysozoa</taxon>
        <taxon>Nematoda</taxon>
        <taxon>Chromadorea</taxon>
        <taxon>Rhabditida</taxon>
        <taxon>Rhabditina</taxon>
        <taxon>Rhabditomorpha</taxon>
        <taxon>Strongyloidea</taxon>
        <taxon>Strongylidae</taxon>
        <taxon>Cylicocyclus</taxon>
    </lineage>
</organism>
<dbReference type="Pfam" id="PF04201">
    <property type="entry name" value="TPD52"/>
    <property type="match status" value="1"/>
</dbReference>
<evidence type="ECO:0000256" key="3">
    <source>
        <dbReference type="SAM" id="Coils"/>
    </source>
</evidence>
<proteinExistence type="inferred from homology"/>
<dbReference type="GO" id="GO:0005737">
    <property type="term" value="C:cytoplasm"/>
    <property type="evidence" value="ECO:0007669"/>
    <property type="project" value="TreeGrafter"/>
</dbReference>
<evidence type="ECO:0000256" key="2">
    <source>
        <dbReference type="ARBA" id="ARBA00023054"/>
    </source>
</evidence>
<accession>A0AA36GZZ7</accession>
<dbReference type="InterPro" id="IPR007327">
    <property type="entry name" value="TPD52"/>
</dbReference>
<evidence type="ECO:0000256" key="1">
    <source>
        <dbReference type="ARBA" id="ARBA00005702"/>
    </source>
</evidence>
<dbReference type="PANTHER" id="PTHR19307">
    <property type="entry name" value="TUMOR PROTEIN D52"/>
    <property type="match status" value="1"/>
</dbReference>
<sequence length="279" mass="31272">MFVRMDFWPQVDHLHALLRCQCLIVLFCIGYRRSVISIDSCERRRHNIFERERGFISRRAHEAQELQRVDQFARDCPAFSVEDFFSRLSLFASYVRTGLTAFPLVIANRAQICSITNSVMATPAMESADPVFDSVNGESQLSEAETALLKDELRKTEEEIQTLKQVLLARQKHAAELKRKLGLNPLVELGNEVNKGIKAVTETEAFHKTSEVAAATADTVKHKWNDMRNSSLFKSFESKLGTAYNSAKMAASTSIDHLSQAARGSTATTPAEETKPTLS</sequence>
<evidence type="ECO:0000313" key="6">
    <source>
        <dbReference type="Proteomes" id="UP001176961"/>
    </source>
</evidence>
<protein>
    <recommendedName>
        <fullName evidence="7">Tumor protein D52</fullName>
    </recommendedName>
</protein>
<evidence type="ECO:0000256" key="4">
    <source>
        <dbReference type="SAM" id="MobiDB-lite"/>
    </source>
</evidence>
<evidence type="ECO:0008006" key="7">
    <source>
        <dbReference type="Google" id="ProtNLM"/>
    </source>
</evidence>
<gene>
    <name evidence="5" type="ORF">CYNAS_LOCUS13484</name>
</gene>
<reference evidence="5" key="1">
    <citation type="submission" date="2023-07" db="EMBL/GenBank/DDBJ databases">
        <authorList>
            <consortium name="CYATHOMIX"/>
        </authorList>
    </citation>
    <scope>NUCLEOTIDE SEQUENCE</scope>
    <source>
        <strain evidence="5">N/A</strain>
    </source>
</reference>
<dbReference type="PANTHER" id="PTHR19307:SF14">
    <property type="entry name" value="TUMOR PROTEIN D52"/>
    <property type="match status" value="1"/>
</dbReference>
<comment type="similarity">
    <text evidence="1">Belongs to the TPD52 family.</text>
</comment>
<dbReference type="EMBL" id="CATQJL010000305">
    <property type="protein sequence ID" value="CAJ0601501.1"/>
    <property type="molecule type" value="Genomic_DNA"/>
</dbReference>
<name>A0AA36GZZ7_CYLNA</name>
<dbReference type="AlphaFoldDB" id="A0AA36GZZ7"/>
<feature type="coiled-coil region" evidence="3">
    <location>
        <begin position="139"/>
        <end position="166"/>
    </location>
</feature>